<dbReference type="Proteomes" id="UP000001219">
    <property type="component" value="Chromosome"/>
</dbReference>
<feature type="compositionally biased region" description="Basic and acidic residues" evidence="1">
    <location>
        <begin position="76"/>
        <end position="86"/>
    </location>
</feature>
<dbReference type="OrthoDB" id="4753490at2"/>
<dbReference type="EMBL" id="CP001802">
    <property type="protein sequence ID" value="ACY20719.1"/>
    <property type="molecule type" value="Genomic_DNA"/>
</dbReference>
<reference evidence="3" key="1">
    <citation type="submission" date="2009-10" db="EMBL/GenBank/DDBJ databases">
        <title>The complete chromosome of Gordonia bronchialis DSM 43247.</title>
        <authorList>
            <consortium name="US DOE Joint Genome Institute (JGI-PGF)"/>
            <person name="Lucas S."/>
            <person name="Copeland A."/>
            <person name="Lapidus A."/>
            <person name="Glavina del Rio T."/>
            <person name="Dalin E."/>
            <person name="Tice H."/>
            <person name="Bruce D."/>
            <person name="Goodwin L."/>
            <person name="Pitluck S."/>
            <person name="Kyrpides N."/>
            <person name="Mavromatis K."/>
            <person name="Ivanova N."/>
            <person name="Ovchinnikova G."/>
            <person name="Saunders E."/>
            <person name="Brettin T."/>
            <person name="Detter J.C."/>
            <person name="Han C."/>
            <person name="Larimer F."/>
            <person name="Land M."/>
            <person name="Hauser L."/>
            <person name="Markowitz V."/>
            <person name="Cheng J.-F."/>
            <person name="Hugenholtz P."/>
            <person name="Woyke T."/>
            <person name="Wu D."/>
            <person name="Jando M."/>
            <person name="Schneider S."/>
            <person name="Goeker M."/>
            <person name="Klenk H.-P."/>
            <person name="Eisen J.A."/>
        </authorList>
    </citation>
    <scope>NUCLEOTIDE SEQUENCE [LARGE SCALE GENOMIC DNA]</scope>
    <source>
        <strain evidence="3">ATCC 25592 / DSM 43247 / BCRC 13721 / JCM 3198 / KCTC 3076 / NBRC 16047 / NCTC 10667</strain>
    </source>
</reference>
<protein>
    <submittedName>
        <fullName evidence="2">Uncharacterized protein</fullName>
    </submittedName>
</protein>
<name>D0L6G2_GORB4</name>
<evidence type="ECO:0000256" key="1">
    <source>
        <dbReference type="SAM" id="MobiDB-lite"/>
    </source>
</evidence>
<feature type="compositionally biased region" description="Basic and acidic residues" evidence="1">
    <location>
        <begin position="17"/>
        <end position="33"/>
    </location>
</feature>
<gene>
    <name evidence="2" type="ordered locus">Gbro_1437</name>
</gene>
<dbReference type="eggNOG" id="ENOG5031WDI">
    <property type="taxonomic scope" value="Bacteria"/>
</dbReference>
<accession>D0L6G2</accession>
<organism evidence="2 3">
    <name type="scientific">Gordonia bronchialis (strain ATCC 25592 / DSM 43247 / BCRC 13721 / JCM 3198 / KCTC 3076 / NBRC 16047 / NCTC 10667)</name>
    <name type="common">Rhodococcus bronchialis</name>
    <dbReference type="NCBI Taxonomy" id="526226"/>
    <lineage>
        <taxon>Bacteria</taxon>
        <taxon>Bacillati</taxon>
        <taxon>Actinomycetota</taxon>
        <taxon>Actinomycetes</taxon>
        <taxon>Mycobacteriales</taxon>
        <taxon>Gordoniaceae</taxon>
        <taxon>Gordonia</taxon>
    </lineage>
</organism>
<proteinExistence type="predicted"/>
<reference evidence="2 3" key="2">
    <citation type="journal article" date="2010" name="Stand. Genomic Sci.">
        <title>Complete genome sequence of Gordonia bronchialis type strain (3410).</title>
        <authorList>
            <person name="Ivanova N."/>
            <person name="Sikorski J."/>
            <person name="Jando M."/>
            <person name="Lapidus A."/>
            <person name="Nolan M."/>
            <person name="Lucas S."/>
            <person name="Del Rio T.G."/>
            <person name="Tice H."/>
            <person name="Copeland A."/>
            <person name="Cheng J.F."/>
            <person name="Chen F."/>
            <person name="Bruce D."/>
            <person name="Goodwin L."/>
            <person name="Pitluck S."/>
            <person name="Mavromatis K."/>
            <person name="Ovchinnikova G."/>
            <person name="Pati A."/>
            <person name="Chen A."/>
            <person name="Palaniappan K."/>
            <person name="Land M."/>
            <person name="Hauser L."/>
            <person name="Chang Y.J."/>
            <person name="Jeffries C.D."/>
            <person name="Chain P."/>
            <person name="Saunders E."/>
            <person name="Han C."/>
            <person name="Detter J.C."/>
            <person name="Brettin T."/>
            <person name="Rohde M."/>
            <person name="Goker M."/>
            <person name="Bristow J."/>
            <person name="Eisen J.A."/>
            <person name="Markowitz V."/>
            <person name="Hugenholtz P."/>
            <person name="Klenk H.P."/>
            <person name="Kyrpides N.C."/>
        </authorList>
    </citation>
    <scope>NUCLEOTIDE SEQUENCE [LARGE SCALE GENOMIC DNA]</scope>
    <source>
        <strain evidence="3">ATCC 25592 / DSM 43247 / BCRC 13721 / JCM 3198 / KCTC 3076 / NBRC 16047 / NCTC 10667</strain>
    </source>
</reference>
<dbReference type="KEGG" id="gbr:Gbro_1437"/>
<feature type="region of interest" description="Disordered" evidence="1">
    <location>
        <begin position="1"/>
        <end position="33"/>
    </location>
</feature>
<evidence type="ECO:0000313" key="3">
    <source>
        <dbReference type="Proteomes" id="UP000001219"/>
    </source>
</evidence>
<dbReference type="AlphaFoldDB" id="D0L6G2"/>
<sequence length="86" mass="9200">MSKTGRQNYRRGARGAPKGDRQIVVRGVRRDPPDLRKLSRAVIAMALTEAEATAEIDEAMKHGDGQTAAPPATGKPDTEKDTGADD</sequence>
<feature type="region of interest" description="Disordered" evidence="1">
    <location>
        <begin position="54"/>
        <end position="86"/>
    </location>
</feature>
<dbReference type="STRING" id="526226.Gbro_1437"/>
<evidence type="ECO:0000313" key="2">
    <source>
        <dbReference type="EMBL" id="ACY20719.1"/>
    </source>
</evidence>
<keyword evidence="3" id="KW-1185">Reference proteome</keyword>
<dbReference type="HOGENOM" id="CLU_191400_0_0_11"/>
<dbReference type="RefSeq" id="WP_012833287.1">
    <property type="nucleotide sequence ID" value="NC_013441.1"/>
</dbReference>